<evidence type="ECO:0000256" key="4">
    <source>
        <dbReference type="ARBA" id="ARBA00022989"/>
    </source>
</evidence>
<evidence type="ECO:0000256" key="7">
    <source>
        <dbReference type="ARBA" id="ARBA00023170"/>
    </source>
</evidence>
<evidence type="ECO:0000313" key="14">
    <source>
        <dbReference type="Proteomes" id="UP001280121"/>
    </source>
</evidence>
<keyword evidence="9" id="KW-1071">Ligand-gated ion channel</keyword>
<evidence type="ECO:0000256" key="6">
    <source>
        <dbReference type="ARBA" id="ARBA00023136"/>
    </source>
</evidence>
<reference evidence="13" key="1">
    <citation type="journal article" date="2023" name="Plant J.">
        <title>Genome sequences and population genomics provide insights into the demographic history, inbreeding, and mutation load of two 'living fossil' tree species of Dipteronia.</title>
        <authorList>
            <person name="Feng Y."/>
            <person name="Comes H.P."/>
            <person name="Chen J."/>
            <person name="Zhu S."/>
            <person name="Lu R."/>
            <person name="Zhang X."/>
            <person name="Li P."/>
            <person name="Qiu J."/>
            <person name="Olsen K.M."/>
            <person name="Qiu Y."/>
        </authorList>
    </citation>
    <scope>NUCLEOTIDE SEQUENCE</scope>
    <source>
        <strain evidence="13">KIB01</strain>
    </source>
</reference>
<dbReference type="AlphaFoldDB" id="A0AAD9U9S1"/>
<dbReference type="InterPro" id="IPR001320">
    <property type="entry name" value="Iontro_rcpt_C"/>
</dbReference>
<evidence type="ECO:0000256" key="5">
    <source>
        <dbReference type="ARBA" id="ARBA00023065"/>
    </source>
</evidence>
<name>A0AAD9U9S1_9ROSI</name>
<dbReference type="Gene3D" id="3.40.190.10">
    <property type="entry name" value="Periplasmic binding protein-like II"/>
    <property type="match status" value="2"/>
</dbReference>
<keyword evidence="2" id="KW-0813">Transport</keyword>
<evidence type="ECO:0000313" key="13">
    <source>
        <dbReference type="EMBL" id="KAK2650112.1"/>
    </source>
</evidence>
<keyword evidence="6 11" id="KW-0472">Membrane</keyword>
<dbReference type="FunFam" id="3.40.190.10:FF:000217">
    <property type="entry name" value="Glutamate receptor"/>
    <property type="match status" value="1"/>
</dbReference>
<organism evidence="13 14">
    <name type="scientific">Dipteronia dyeriana</name>
    <dbReference type="NCBI Taxonomy" id="168575"/>
    <lineage>
        <taxon>Eukaryota</taxon>
        <taxon>Viridiplantae</taxon>
        <taxon>Streptophyta</taxon>
        <taxon>Embryophyta</taxon>
        <taxon>Tracheophyta</taxon>
        <taxon>Spermatophyta</taxon>
        <taxon>Magnoliopsida</taxon>
        <taxon>eudicotyledons</taxon>
        <taxon>Gunneridae</taxon>
        <taxon>Pentapetalae</taxon>
        <taxon>rosids</taxon>
        <taxon>malvids</taxon>
        <taxon>Sapindales</taxon>
        <taxon>Sapindaceae</taxon>
        <taxon>Hippocastanoideae</taxon>
        <taxon>Acereae</taxon>
        <taxon>Dipteronia</taxon>
    </lineage>
</organism>
<evidence type="ECO:0000259" key="12">
    <source>
        <dbReference type="SMART" id="SM00079"/>
    </source>
</evidence>
<sequence>MLTIQQIQLGSKENYIGYHYGSFVPRAISNLNFEDSRLKPYQSVAEYADALSRGSKNGGVSAIVDEIPYIKIFLAHYPAHYTMILPTDSSNTNGFGFAFPMGSPLVPDISRAIASLREDGKLKMMENYWFYRRSSTFTNQQDSMNNNPSSLSLGSFSGLFLITWISSTLALSIFFICLVYRKRHALRGLVMKKLDFLKNYIHNLR</sequence>
<evidence type="ECO:0000256" key="11">
    <source>
        <dbReference type="SAM" id="Phobius"/>
    </source>
</evidence>
<dbReference type="EMBL" id="JANJYI010000005">
    <property type="protein sequence ID" value="KAK2650112.1"/>
    <property type="molecule type" value="Genomic_DNA"/>
</dbReference>
<keyword evidence="5" id="KW-0406">Ion transport</keyword>
<keyword evidence="14" id="KW-1185">Reference proteome</keyword>
<comment type="subcellular location">
    <subcellularLocation>
        <location evidence="1">Membrane</location>
        <topology evidence="1">Multi-pass membrane protein</topology>
    </subcellularLocation>
</comment>
<dbReference type="InterPro" id="IPR015683">
    <property type="entry name" value="Ionotropic_Glu_rcpt"/>
</dbReference>
<protein>
    <recommendedName>
        <fullName evidence="12">Ionotropic glutamate receptor C-terminal domain-containing protein</fullName>
    </recommendedName>
</protein>
<feature type="domain" description="Ionotropic glutamate receptor C-terminal" evidence="12">
    <location>
        <begin position="6"/>
        <end position="132"/>
    </location>
</feature>
<evidence type="ECO:0000256" key="9">
    <source>
        <dbReference type="ARBA" id="ARBA00023286"/>
    </source>
</evidence>
<gene>
    <name evidence="13" type="ORF">Ddye_017601</name>
</gene>
<dbReference type="PANTHER" id="PTHR18966">
    <property type="entry name" value="IONOTROPIC GLUTAMATE RECEPTOR"/>
    <property type="match status" value="1"/>
</dbReference>
<dbReference type="SMART" id="SM00079">
    <property type="entry name" value="PBPe"/>
    <property type="match status" value="1"/>
</dbReference>
<evidence type="ECO:0000256" key="1">
    <source>
        <dbReference type="ARBA" id="ARBA00004141"/>
    </source>
</evidence>
<keyword evidence="4 11" id="KW-1133">Transmembrane helix</keyword>
<evidence type="ECO:0000256" key="3">
    <source>
        <dbReference type="ARBA" id="ARBA00022692"/>
    </source>
</evidence>
<evidence type="ECO:0000256" key="8">
    <source>
        <dbReference type="ARBA" id="ARBA00023180"/>
    </source>
</evidence>
<keyword evidence="7" id="KW-0675">Receptor</keyword>
<accession>A0AAD9U9S1</accession>
<dbReference type="SUPFAM" id="SSF53850">
    <property type="entry name" value="Periplasmic binding protein-like II"/>
    <property type="match status" value="1"/>
</dbReference>
<dbReference type="GO" id="GO:0016020">
    <property type="term" value="C:membrane"/>
    <property type="evidence" value="ECO:0007669"/>
    <property type="project" value="UniProtKB-SubCell"/>
</dbReference>
<evidence type="ECO:0000256" key="10">
    <source>
        <dbReference type="ARBA" id="ARBA00023303"/>
    </source>
</evidence>
<evidence type="ECO:0000256" key="2">
    <source>
        <dbReference type="ARBA" id="ARBA00022448"/>
    </source>
</evidence>
<dbReference type="GO" id="GO:0015276">
    <property type="term" value="F:ligand-gated monoatomic ion channel activity"/>
    <property type="evidence" value="ECO:0007669"/>
    <property type="project" value="InterPro"/>
</dbReference>
<keyword evidence="10" id="KW-0407">Ion channel</keyword>
<keyword evidence="3 11" id="KW-0812">Transmembrane</keyword>
<comment type="caution">
    <text evidence="13">The sequence shown here is derived from an EMBL/GenBank/DDBJ whole genome shotgun (WGS) entry which is preliminary data.</text>
</comment>
<feature type="transmembrane region" description="Helical" evidence="11">
    <location>
        <begin position="156"/>
        <end position="180"/>
    </location>
</feature>
<keyword evidence="8" id="KW-0325">Glycoprotein</keyword>
<dbReference type="Proteomes" id="UP001280121">
    <property type="component" value="Unassembled WGS sequence"/>
</dbReference>
<proteinExistence type="predicted"/>